<organism evidence="2 3">
    <name type="scientific">Candida maltosa (strain Xu316)</name>
    <name type="common">Yeast</name>
    <dbReference type="NCBI Taxonomy" id="1245528"/>
    <lineage>
        <taxon>Eukaryota</taxon>
        <taxon>Fungi</taxon>
        <taxon>Dikarya</taxon>
        <taxon>Ascomycota</taxon>
        <taxon>Saccharomycotina</taxon>
        <taxon>Pichiomycetes</taxon>
        <taxon>Debaryomycetaceae</taxon>
        <taxon>Candida/Lodderomyces clade</taxon>
        <taxon>Candida</taxon>
    </lineage>
</organism>
<dbReference type="Proteomes" id="UP000011777">
    <property type="component" value="Unassembled WGS sequence"/>
</dbReference>
<dbReference type="AlphaFoldDB" id="M3IMB8"/>
<proteinExistence type="predicted"/>
<dbReference type="OrthoDB" id="3981028at2759"/>
<protein>
    <submittedName>
        <fullName evidence="2">Uncharacterized protein</fullName>
    </submittedName>
</protein>
<evidence type="ECO:0000256" key="1">
    <source>
        <dbReference type="SAM" id="Coils"/>
    </source>
</evidence>
<accession>M3IMB8</accession>
<evidence type="ECO:0000313" key="3">
    <source>
        <dbReference type="Proteomes" id="UP000011777"/>
    </source>
</evidence>
<dbReference type="EMBL" id="AOGT01001524">
    <property type="protein sequence ID" value="EMG47526.1"/>
    <property type="molecule type" value="Genomic_DNA"/>
</dbReference>
<reference evidence="2 3" key="1">
    <citation type="submission" date="2013-02" db="EMBL/GenBank/DDBJ databases">
        <title>Genome sequence of Candida maltosa Xu316, a potential industrial strain for xylitol and ethanol production.</title>
        <authorList>
            <person name="Yu J."/>
            <person name="Wang Q."/>
            <person name="Geng X."/>
            <person name="Bao W."/>
            <person name="He P."/>
            <person name="Cai J."/>
        </authorList>
    </citation>
    <scope>NUCLEOTIDE SEQUENCE [LARGE SCALE GENOMIC DNA]</scope>
    <source>
        <strain evidence="3">Xu316</strain>
    </source>
</reference>
<comment type="caution">
    <text evidence="2">The sequence shown here is derived from an EMBL/GenBank/DDBJ whole genome shotgun (WGS) entry which is preliminary data.</text>
</comment>
<dbReference type="STRING" id="1245528.M3IMB8"/>
<keyword evidence="1" id="KW-0175">Coiled coil</keyword>
<name>M3IMB8_CANMX</name>
<evidence type="ECO:0000313" key="2">
    <source>
        <dbReference type="EMBL" id="EMG47526.1"/>
    </source>
</evidence>
<gene>
    <name evidence="2" type="ORF">G210_2116</name>
</gene>
<dbReference type="HOGENOM" id="CLU_061012_0_0_1"/>
<keyword evidence="3" id="KW-1185">Reference proteome</keyword>
<sequence length="303" mass="35662">MEQNYKLALKQFVNKNFPSSFKLIHELFRGCFNEYSKKTISLNLLIKIINLYLMEIGVCLKDNHLNQVQYNIAINSITSNEISNQIHTVFGSDIPCEILYNFHLMFISNPKLLITDKYTYLNQLRKDYVGVDDHDKYKKKFMELVIFEILPTFDEYEEAERLIKDPSDLPKLRQVEKLRQEAKDQQRVKALEQEKLAKELKENEIAMAKEKARQSTLKYKSIKEIQKNYGQETPPATGVENKDQLKNRLFYLYGIVRQYLKDNYLVILVAILLALGSSKYLKKVNIKEKIVETVKMAFKFSYV</sequence>
<dbReference type="OMA" id="VKMAFKF"/>
<dbReference type="eggNOG" id="ENOG502SDEA">
    <property type="taxonomic scope" value="Eukaryota"/>
</dbReference>
<feature type="coiled-coil region" evidence="1">
    <location>
        <begin position="175"/>
        <end position="213"/>
    </location>
</feature>